<dbReference type="InterPro" id="IPR003945">
    <property type="entry name" value="NU5C-like"/>
</dbReference>
<feature type="transmembrane region" description="Helical" evidence="17">
    <location>
        <begin position="417"/>
        <end position="443"/>
    </location>
</feature>
<evidence type="ECO:0000256" key="2">
    <source>
        <dbReference type="ARBA" id="ARBA00004448"/>
    </source>
</evidence>
<dbReference type="InterPro" id="IPR001750">
    <property type="entry name" value="ND/Mrp_TM"/>
</dbReference>
<keyword evidence="10" id="KW-0249">Electron transport</keyword>
<comment type="subcellular location">
    <subcellularLocation>
        <location evidence="2">Mitochondrion inner membrane</location>
        <topology evidence="2">Multi-pass membrane protein</topology>
    </subcellularLocation>
</comment>
<evidence type="ECO:0000256" key="3">
    <source>
        <dbReference type="ARBA" id="ARBA00012944"/>
    </source>
</evidence>
<dbReference type="EC" id="7.1.1.2" evidence="3 17"/>
<keyword evidence="5 17" id="KW-0813">Transport</keyword>
<feature type="transmembrane region" description="Helical" evidence="17">
    <location>
        <begin position="12"/>
        <end position="33"/>
    </location>
</feature>
<comment type="function">
    <text evidence="17">Core subunit of the mitochondrial membrane respiratory chain NADH dehydrogenase (Complex I) which catalyzes electron transfer from NADH through the respiratory chain, using ubiquinone as an electron acceptor. Essential for the catalytic activity and assembly of complex I.</text>
</comment>
<dbReference type="PRINTS" id="PR01434">
    <property type="entry name" value="NADHDHGNASE5"/>
</dbReference>
<dbReference type="PANTHER" id="PTHR42829:SF2">
    <property type="entry name" value="NADH-UBIQUINONE OXIDOREDUCTASE CHAIN 5"/>
    <property type="match status" value="1"/>
</dbReference>
<keyword evidence="11 17" id="KW-1133">Transmembrane helix</keyword>
<evidence type="ECO:0000256" key="14">
    <source>
        <dbReference type="ARBA" id="ARBA00023128"/>
    </source>
</evidence>
<evidence type="ECO:0000256" key="1">
    <source>
        <dbReference type="ARBA" id="ARBA00003257"/>
    </source>
</evidence>
<dbReference type="GO" id="GO:0008137">
    <property type="term" value="F:NADH dehydrogenase (ubiquinone) activity"/>
    <property type="evidence" value="ECO:0007669"/>
    <property type="project" value="UniProtKB-EC"/>
</dbReference>
<feature type="transmembrane region" description="Helical" evidence="17">
    <location>
        <begin position="244"/>
        <end position="262"/>
    </location>
</feature>
<evidence type="ECO:0000256" key="5">
    <source>
        <dbReference type="ARBA" id="ARBA00022448"/>
    </source>
</evidence>
<sequence>MLKLKLSVYSIFSGGLFVLFLFTLMFSVVLVYYSKSIFIEWSFLSLISSEMSMGLLLDWVSLSFLSVVSLISSSIFKYCDYYMEGEKNYLRFFFLLFFFVTSMWFLIISPNLVSLLLGWDGLGLTSYALVIFYQSESSCNAGMLTVLSNRVGDVAILLSIGLLSLKGDWTYIYMDSMDINILLLVGLAGMTKSAQVPFSAWLPAAMAAPTPVSALVHSSTLVTAGVFLLVRFSEFLKGTGVAQLLLWAGILTMCMAGLNANFEGDMKKIVALSTLSQLGLMFMSLGFGLSMFVYFHLVVHALFKSVLFMCAGFMIHNVKGGQDLRLMSGFGLSSPVLCCILGISNMALCGFPFLAGFYSKDLILELMFSGGLNIFLTFMIVMGTGFTVSYSLRLFYKSLNSLSFLSSVSSTGDLSTMVFKSMSLLSGLSCLGGYFFLTVFYYINPVVVMSNMMKYLIMLIILVMGIFFFFMNESLKFQLILLNGVMWRYLVSLMLFLPKLSVNSGDKALVAGLVHIKSIELGWSEVYGSGGGKLVLNYLVSIFQAGQKGMMVSYLLSMGILLIVMFV</sequence>
<feature type="transmembrane region" description="Helical" evidence="17">
    <location>
        <begin position="53"/>
        <end position="76"/>
    </location>
</feature>
<name>A0A2S1TMB8_9CRUS</name>
<gene>
    <name evidence="21" type="primary">ND5</name>
</gene>
<evidence type="ECO:0000313" key="21">
    <source>
        <dbReference type="EMBL" id="AWI62657.1"/>
    </source>
</evidence>
<comment type="function">
    <text evidence="1">Core subunit of the mitochondrial membrane respiratory chain NADH dehydrogenase (Complex I) that is believed to belong to the minimal assembly required for catalysis. Complex I functions in the transfer of electrons from NADH to the respiratory chain. The immediate electron acceptor for the enzyme is believed to be ubiquinone.</text>
</comment>
<evidence type="ECO:0000256" key="10">
    <source>
        <dbReference type="ARBA" id="ARBA00022982"/>
    </source>
</evidence>
<feature type="transmembrane region" description="Helical" evidence="17">
    <location>
        <begin position="88"/>
        <end position="107"/>
    </location>
</feature>
<feature type="transmembrane region" description="Helical" evidence="17">
    <location>
        <begin position="330"/>
        <end position="354"/>
    </location>
</feature>
<feature type="transmembrane region" description="Helical" evidence="17">
    <location>
        <begin position="269"/>
        <end position="295"/>
    </location>
</feature>
<dbReference type="GO" id="GO:0003954">
    <property type="term" value="F:NADH dehydrogenase activity"/>
    <property type="evidence" value="ECO:0007669"/>
    <property type="project" value="TreeGrafter"/>
</dbReference>
<evidence type="ECO:0000259" key="19">
    <source>
        <dbReference type="Pfam" id="PF00662"/>
    </source>
</evidence>
<evidence type="ECO:0000256" key="15">
    <source>
        <dbReference type="ARBA" id="ARBA00023136"/>
    </source>
</evidence>
<keyword evidence="15 17" id="KW-0472">Membrane</keyword>
<dbReference type="GO" id="GO:0042773">
    <property type="term" value="P:ATP synthesis coupled electron transport"/>
    <property type="evidence" value="ECO:0007669"/>
    <property type="project" value="InterPro"/>
</dbReference>
<keyword evidence="12 17" id="KW-0520">NAD</keyword>
<dbReference type="AlphaFoldDB" id="A0A2S1TMB8"/>
<feature type="transmembrane region" description="Helical" evidence="17">
    <location>
        <begin position="214"/>
        <end position="232"/>
    </location>
</feature>
<proteinExistence type="inferred from homology"/>
<dbReference type="PANTHER" id="PTHR42829">
    <property type="entry name" value="NADH-UBIQUINONE OXIDOREDUCTASE CHAIN 5"/>
    <property type="match status" value="1"/>
</dbReference>
<feature type="transmembrane region" description="Helical" evidence="17">
    <location>
        <begin position="301"/>
        <end position="318"/>
    </location>
</feature>
<feature type="transmembrane region" description="Helical" evidence="17">
    <location>
        <begin position="113"/>
        <end position="133"/>
    </location>
</feature>
<dbReference type="InterPro" id="IPR001516">
    <property type="entry name" value="Proton_antipo_N"/>
</dbReference>
<evidence type="ECO:0000256" key="16">
    <source>
        <dbReference type="ARBA" id="ARBA00049551"/>
    </source>
</evidence>
<keyword evidence="8" id="KW-0999">Mitochondrion inner membrane</keyword>
<dbReference type="EMBL" id="MF361127">
    <property type="protein sequence ID" value="AWI62657.1"/>
    <property type="molecule type" value="Genomic_DNA"/>
</dbReference>
<dbReference type="Pfam" id="PF00662">
    <property type="entry name" value="Proton_antipo_N"/>
    <property type="match status" value="1"/>
</dbReference>
<organism evidence="21">
    <name type="scientific">Epimeria cornigera</name>
    <dbReference type="NCBI Taxonomy" id="1582882"/>
    <lineage>
        <taxon>Eukaryota</taxon>
        <taxon>Metazoa</taxon>
        <taxon>Ecdysozoa</taxon>
        <taxon>Arthropoda</taxon>
        <taxon>Crustacea</taxon>
        <taxon>Multicrustacea</taxon>
        <taxon>Malacostraca</taxon>
        <taxon>Eumalacostraca</taxon>
        <taxon>Peracarida</taxon>
        <taxon>Amphipoda</taxon>
        <taxon>Amphilochidea</taxon>
        <taxon>Amphilochida</taxon>
        <taxon>Amphilochidira</taxon>
        <taxon>Iphimedioidea</taxon>
        <taxon>Epimeriidae</taxon>
        <taxon>Epimeria</taxon>
    </lineage>
</organism>
<evidence type="ECO:0000256" key="7">
    <source>
        <dbReference type="ARBA" id="ARBA00022692"/>
    </source>
</evidence>
<dbReference type="Pfam" id="PF06455">
    <property type="entry name" value="NADH5_C"/>
    <property type="match status" value="1"/>
</dbReference>
<comment type="catalytic activity">
    <reaction evidence="16 17">
        <text>a ubiquinone + NADH + 5 H(+)(in) = a ubiquinol + NAD(+) + 4 H(+)(out)</text>
        <dbReference type="Rhea" id="RHEA:29091"/>
        <dbReference type="Rhea" id="RHEA-COMP:9565"/>
        <dbReference type="Rhea" id="RHEA-COMP:9566"/>
        <dbReference type="ChEBI" id="CHEBI:15378"/>
        <dbReference type="ChEBI" id="CHEBI:16389"/>
        <dbReference type="ChEBI" id="CHEBI:17976"/>
        <dbReference type="ChEBI" id="CHEBI:57540"/>
        <dbReference type="ChEBI" id="CHEBI:57945"/>
        <dbReference type="EC" id="7.1.1.2"/>
    </reaction>
</comment>
<keyword evidence="13 17" id="KW-0830">Ubiquinone</keyword>
<feature type="domain" description="NADH dehydrogenase subunit 5 C-terminal" evidence="20">
    <location>
        <begin position="390"/>
        <end position="566"/>
    </location>
</feature>
<keyword evidence="7 17" id="KW-0812">Transmembrane</keyword>
<evidence type="ECO:0000256" key="6">
    <source>
        <dbReference type="ARBA" id="ARBA00022660"/>
    </source>
</evidence>
<keyword evidence="9" id="KW-1278">Translocase</keyword>
<keyword evidence="6" id="KW-0679">Respiratory chain</keyword>
<evidence type="ECO:0000256" key="4">
    <source>
        <dbReference type="ARBA" id="ARBA00021096"/>
    </source>
</evidence>
<evidence type="ECO:0000259" key="20">
    <source>
        <dbReference type="Pfam" id="PF06455"/>
    </source>
</evidence>
<evidence type="ECO:0000256" key="17">
    <source>
        <dbReference type="RuleBase" id="RU003404"/>
    </source>
</evidence>
<feature type="domain" description="NADH-Ubiquinone oxidoreductase (complex I) chain 5 N-terminal" evidence="19">
    <location>
        <begin position="48"/>
        <end position="93"/>
    </location>
</feature>
<accession>A0A2S1TMB8</accession>
<keyword evidence="14 17" id="KW-0496">Mitochondrion</keyword>
<evidence type="ECO:0000256" key="8">
    <source>
        <dbReference type="ARBA" id="ARBA00022792"/>
    </source>
</evidence>
<feature type="transmembrane region" description="Helical" evidence="17">
    <location>
        <begin position="455"/>
        <end position="472"/>
    </location>
</feature>
<comment type="similarity">
    <text evidence="17">Belongs to the complex I subunit 5 family.</text>
</comment>
<evidence type="ECO:0000259" key="18">
    <source>
        <dbReference type="Pfam" id="PF00361"/>
    </source>
</evidence>
<dbReference type="GO" id="GO:0015990">
    <property type="term" value="P:electron transport coupled proton transport"/>
    <property type="evidence" value="ECO:0007669"/>
    <property type="project" value="TreeGrafter"/>
</dbReference>
<evidence type="ECO:0000256" key="9">
    <source>
        <dbReference type="ARBA" id="ARBA00022967"/>
    </source>
</evidence>
<feature type="domain" description="NADH:quinone oxidoreductase/Mrp antiporter transmembrane" evidence="18">
    <location>
        <begin position="109"/>
        <end position="386"/>
    </location>
</feature>
<feature type="transmembrane region" description="Helical" evidence="17">
    <location>
        <begin position="179"/>
        <end position="202"/>
    </location>
</feature>
<feature type="transmembrane region" description="Helical" evidence="17">
    <location>
        <begin position="374"/>
        <end position="396"/>
    </location>
</feature>
<evidence type="ECO:0000256" key="12">
    <source>
        <dbReference type="ARBA" id="ARBA00023027"/>
    </source>
</evidence>
<dbReference type="InterPro" id="IPR010934">
    <property type="entry name" value="NADH_DH_su5_C"/>
</dbReference>
<reference evidence="21" key="1">
    <citation type="journal article" date="2018" name="Sci. Rep.">
        <title>Cryptic species in a well-known habitat: applying taxonomics to the amphipod genus Epimeria (Crustacea, Peracarida).</title>
        <authorList>
            <person name="Beermann J."/>
            <person name="Westbury M.V."/>
            <person name="Hofreiter M."/>
            <person name="Hilgers L."/>
            <person name="Deister F."/>
            <person name="Neumann H."/>
            <person name="Raupach M.J."/>
        </authorList>
    </citation>
    <scope>NUCLEOTIDE SEQUENCE</scope>
</reference>
<evidence type="ECO:0000256" key="11">
    <source>
        <dbReference type="ARBA" id="ARBA00022989"/>
    </source>
</evidence>
<geneLocation type="mitochondrion" evidence="21"/>
<dbReference type="Pfam" id="PF00361">
    <property type="entry name" value="Proton_antipo_M"/>
    <property type="match status" value="1"/>
</dbReference>
<feature type="transmembrane region" description="Helical" evidence="17">
    <location>
        <begin position="479"/>
        <end position="497"/>
    </location>
</feature>
<protein>
    <recommendedName>
        <fullName evidence="4 17">NADH-ubiquinone oxidoreductase chain 5</fullName>
        <ecNumber evidence="3 17">7.1.1.2</ecNumber>
    </recommendedName>
</protein>
<evidence type="ECO:0000256" key="13">
    <source>
        <dbReference type="ARBA" id="ARBA00023075"/>
    </source>
</evidence>
<feature type="transmembrane region" description="Helical" evidence="17">
    <location>
        <begin position="549"/>
        <end position="566"/>
    </location>
</feature>
<dbReference type="GO" id="GO:0005743">
    <property type="term" value="C:mitochondrial inner membrane"/>
    <property type="evidence" value="ECO:0007669"/>
    <property type="project" value="UniProtKB-SubCell"/>
</dbReference>